<keyword evidence="3" id="KW-0862">Zinc</keyword>
<reference evidence="7" key="1">
    <citation type="submission" date="2022-03" db="EMBL/GenBank/DDBJ databases">
        <authorList>
            <person name="Lindestad O."/>
        </authorList>
    </citation>
    <scope>NUCLEOTIDE SEQUENCE</scope>
</reference>
<evidence type="ECO:0000256" key="3">
    <source>
        <dbReference type="ARBA" id="ARBA00022833"/>
    </source>
</evidence>
<dbReference type="GO" id="GO:0008270">
    <property type="term" value="F:zinc ion binding"/>
    <property type="evidence" value="ECO:0007669"/>
    <property type="project" value="UniProtKB-KW"/>
</dbReference>
<dbReference type="PANTHER" id="PTHR46927:SF3">
    <property type="entry name" value="THAP-TYPE DOMAIN-CONTAINING PROTEIN"/>
    <property type="match status" value="1"/>
</dbReference>
<dbReference type="InterPro" id="IPR006612">
    <property type="entry name" value="THAP_Znf"/>
</dbReference>
<feature type="domain" description="THAP-type" evidence="6">
    <location>
        <begin position="1"/>
        <end position="85"/>
    </location>
</feature>
<keyword evidence="8" id="KW-1185">Reference proteome</keyword>
<dbReference type="AlphaFoldDB" id="A0A8S4RS66"/>
<dbReference type="GO" id="GO:0003677">
    <property type="term" value="F:DNA binding"/>
    <property type="evidence" value="ECO:0007669"/>
    <property type="project" value="UniProtKB-UniRule"/>
</dbReference>
<accession>A0A8S4RS66</accession>
<keyword evidence="2 5" id="KW-0863">Zinc-finger</keyword>
<dbReference type="SMART" id="SM00692">
    <property type="entry name" value="DM3"/>
    <property type="match status" value="1"/>
</dbReference>
<dbReference type="SMART" id="SM00980">
    <property type="entry name" value="THAP"/>
    <property type="match status" value="1"/>
</dbReference>
<keyword evidence="1" id="KW-0479">Metal-binding</keyword>
<evidence type="ECO:0000313" key="8">
    <source>
        <dbReference type="Proteomes" id="UP000838756"/>
    </source>
</evidence>
<gene>
    <name evidence="7" type="primary">jg8242</name>
    <name evidence="7" type="ORF">PAEG_LOCUS16470</name>
</gene>
<name>A0A8S4RS66_9NEOP</name>
<proteinExistence type="predicted"/>
<evidence type="ECO:0000259" key="6">
    <source>
        <dbReference type="PROSITE" id="PS50950"/>
    </source>
</evidence>
<dbReference type="EMBL" id="CAKXAJ010025463">
    <property type="protein sequence ID" value="CAH2239829.1"/>
    <property type="molecule type" value="Genomic_DNA"/>
</dbReference>
<evidence type="ECO:0000256" key="1">
    <source>
        <dbReference type="ARBA" id="ARBA00022723"/>
    </source>
</evidence>
<dbReference type="PROSITE" id="PS50950">
    <property type="entry name" value="ZF_THAP"/>
    <property type="match status" value="1"/>
</dbReference>
<evidence type="ECO:0000256" key="4">
    <source>
        <dbReference type="ARBA" id="ARBA00023125"/>
    </source>
</evidence>
<evidence type="ECO:0000313" key="7">
    <source>
        <dbReference type="EMBL" id="CAH2239829.1"/>
    </source>
</evidence>
<dbReference type="PANTHER" id="PTHR46927">
    <property type="entry name" value="AGAP005574-PA"/>
    <property type="match status" value="1"/>
</dbReference>
<comment type="caution">
    <text evidence="7">The sequence shown here is derived from an EMBL/GenBank/DDBJ whole genome shotgun (WGS) entry which is preliminary data.</text>
</comment>
<dbReference type="Proteomes" id="UP000838756">
    <property type="component" value="Unassembled WGS sequence"/>
</dbReference>
<dbReference type="Gene3D" id="6.20.210.20">
    <property type="entry name" value="THAP domain"/>
    <property type="match status" value="1"/>
</dbReference>
<organism evidence="7 8">
    <name type="scientific">Pararge aegeria aegeria</name>
    <dbReference type="NCBI Taxonomy" id="348720"/>
    <lineage>
        <taxon>Eukaryota</taxon>
        <taxon>Metazoa</taxon>
        <taxon>Ecdysozoa</taxon>
        <taxon>Arthropoda</taxon>
        <taxon>Hexapoda</taxon>
        <taxon>Insecta</taxon>
        <taxon>Pterygota</taxon>
        <taxon>Neoptera</taxon>
        <taxon>Endopterygota</taxon>
        <taxon>Lepidoptera</taxon>
        <taxon>Glossata</taxon>
        <taxon>Ditrysia</taxon>
        <taxon>Papilionoidea</taxon>
        <taxon>Nymphalidae</taxon>
        <taxon>Satyrinae</taxon>
        <taxon>Satyrini</taxon>
        <taxon>Parargina</taxon>
        <taxon>Pararge</taxon>
    </lineage>
</organism>
<dbReference type="Pfam" id="PF05485">
    <property type="entry name" value="THAP"/>
    <property type="match status" value="1"/>
</dbReference>
<dbReference type="OrthoDB" id="5982876at2759"/>
<keyword evidence="4 5" id="KW-0238">DNA-binding</keyword>
<protein>
    <submittedName>
        <fullName evidence="7">Jg8242 protein</fullName>
    </submittedName>
</protein>
<sequence>MVYCAVQSCKNTSAKLKKDKHGITFHRFPQDTDRRRQWEISVNRGNKWSSTKCSVVCSEHFDAQDFYLTESGLRRLCINAVPSINISICQSPAPTISNIPIVDIKPTDTEEVIQLKFKVRRLEVIAENRKRRLYLLWQGRKRMRTKLDNMKNIIKHLISASQLLPEHNSEDFINPDFGHIVGIEPTAFDSESRVVVHCAYRPST</sequence>
<dbReference type="InterPro" id="IPR038441">
    <property type="entry name" value="THAP_Znf_sf"/>
</dbReference>
<dbReference type="SUPFAM" id="SSF57716">
    <property type="entry name" value="Glucocorticoid receptor-like (DNA-binding domain)"/>
    <property type="match status" value="1"/>
</dbReference>
<evidence type="ECO:0000256" key="5">
    <source>
        <dbReference type="PROSITE-ProRule" id="PRU00309"/>
    </source>
</evidence>
<evidence type="ECO:0000256" key="2">
    <source>
        <dbReference type="ARBA" id="ARBA00022771"/>
    </source>
</evidence>
<dbReference type="InterPro" id="IPR052224">
    <property type="entry name" value="THAP_domain_protein"/>
</dbReference>